<keyword evidence="2" id="KW-1133">Transmembrane helix</keyword>
<protein>
    <recommendedName>
        <fullName evidence="5">Transmembrane protein</fullName>
    </recommendedName>
</protein>
<evidence type="ECO:0008006" key="5">
    <source>
        <dbReference type="Google" id="ProtNLM"/>
    </source>
</evidence>
<accession>A0A8J8P2M9</accession>
<name>A0A8J8P2M9_HALGN</name>
<keyword evidence="2" id="KW-0472">Membrane</keyword>
<comment type="caution">
    <text evidence="3">The sequence shown here is derived from an EMBL/GenBank/DDBJ whole genome shotgun (WGS) entry which is preliminary data.</text>
</comment>
<gene>
    <name evidence="3" type="ORF">FGO68_gene4621</name>
</gene>
<organism evidence="3 4">
    <name type="scientific">Halteria grandinella</name>
    <dbReference type="NCBI Taxonomy" id="5974"/>
    <lineage>
        <taxon>Eukaryota</taxon>
        <taxon>Sar</taxon>
        <taxon>Alveolata</taxon>
        <taxon>Ciliophora</taxon>
        <taxon>Intramacronucleata</taxon>
        <taxon>Spirotrichea</taxon>
        <taxon>Stichotrichia</taxon>
        <taxon>Sporadotrichida</taxon>
        <taxon>Halteriidae</taxon>
        <taxon>Halteria</taxon>
    </lineage>
</organism>
<proteinExistence type="predicted"/>
<keyword evidence="4" id="KW-1185">Reference proteome</keyword>
<dbReference type="AlphaFoldDB" id="A0A8J8P2M9"/>
<feature type="transmembrane region" description="Helical" evidence="2">
    <location>
        <begin position="84"/>
        <end position="104"/>
    </location>
</feature>
<dbReference type="Proteomes" id="UP000785679">
    <property type="component" value="Unassembled WGS sequence"/>
</dbReference>
<reference evidence="3" key="1">
    <citation type="submission" date="2019-06" db="EMBL/GenBank/DDBJ databases">
        <authorList>
            <person name="Zheng W."/>
        </authorList>
    </citation>
    <scope>NUCLEOTIDE SEQUENCE</scope>
    <source>
        <strain evidence="3">QDHG01</strain>
    </source>
</reference>
<sequence>MSSTTTVKTEIPTASPQKVMMGTVFAEEGAEVCPHTGQVIIEKSVKVFGMPLFTSIIFGLVVMAGIIGIVIYNVDDINAKKMTLLQGTISIVCSVVYAIFVAKYEKSRKQFLQRQKSDALLQSSSEGGGAASQSSEDDKKKK</sequence>
<evidence type="ECO:0000256" key="1">
    <source>
        <dbReference type="SAM" id="MobiDB-lite"/>
    </source>
</evidence>
<evidence type="ECO:0000313" key="4">
    <source>
        <dbReference type="Proteomes" id="UP000785679"/>
    </source>
</evidence>
<evidence type="ECO:0000313" key="3">
    <source>
        <dbReference type="EMBL" id="TNV84506.1"/>
    </source>
</evidence>
<keyword evidence="2" id="KW-0812">Transmembrane</keyword>
<dbReference type="EMBL" id="RRYP01002701">
    <property type="protein sequence ID" value="TNV84506.1"/>
    <property type="molecule type" value="Genomic_DNA"/>
</dbReference>
<evidence type="ECO:0000256" key="2">
    <source>
        <dbReference type="SAM" id="Phobius"/>
    </source>
</evidence>
<feature type="transmembrane region" description="Helical" evidence="2">
    <location>
        <begin position="52"/>
        <end position="72"/>
    </location>
</feature>
<feature type="region of interest" description="Disordered" evidence="1">
    <location>
        <begin position="119"/>
        <end position="142"/>
    </location>
</feature>